<gene>
    <name evidence="6" type="ORF">JR316_009519</name>
</gene>
<dbReference type="PANTHER" id="PTHR12714">
    <property type="entry name" value="PROTEIN-S ISOPRENYLCYSTEINE O-METHYLTRANSFERASE"/>
    <property type="match status" value="1"/>
</dbReference>
<dbReference type="Pfam" id="PF04140">
    <property type="entry name" value="ICMT"/>
    <property type="match status" value="1"/>
</dbReference>
<name>A0A8H8CGZ1_PSICU</name>
<dbReference type="OrthoDB" id="422086at2759"/>
<comment type="catalytic activity">
    <reaction evidence="5">
        <text>[protein]-C-terminal S-[(2E,6E)-farnesyl]-L-cysteine + S-adenosyl-L-methionine = [protein]-C-terminal S-[(2E,6E)-farnesyl]-L-cysteine methyl ester + S-adenosyl-L-homocysteine</text>
        <dbReference type="Rhea" id="RHEA:21672"/>
        <dbReference type="Rhea" id="RHEA-COMP:12125"/>
        <dbReference type="Rhea" id="RHEA-COMP:12126"/>
        <dbReference type="ChEBI" id="CHEBI:57856"/>
        <dbReference type="ChEBI" id="CHEBI:59789"/>
        <dbReference type="ChEBI" id="CHEBI:90510"/>
        <dbReference type="ChEBI" id="CHEBI:90511"/>
        <dbReference type="EC" id="2.1.1.100"/>
    </reaction>
</comment>
<keyword evidence="2 5" id="KW-0812">Transmembrane</keyword>
<comment type="caution">
    <text evidence="6">The sequence shown here is derived from an EMBL/GenBank/DDBJ whole genome shotgun (WGS) entry which is preliminary data.</text>
</comment>
<dbReference type="GO" id="GO:0032259">
    <property type="term" value="P:methylation"/>
    <property type="evidence" value="ECO:0007669"/>
    <property type="project" value="UniProtKB-KW"/>
</dbReference>
<dbReference type="InterPro" id="IPR007269">
    <property type="entry name" value="ICMT_MeTrfase"/>
</dbReference>
<evidence type="ECO:0000256" key="4">
    <source>
        <dbReference type="ARBA" id="ARBA00023136"/>
    </source>
</evidence>
<dbReference type="Gene3D" id="1.20.120.1630">
    <property type="match status" value="1"/>
</dbReference>
<dbReference type="GO" id="GO:0005789">
    <property type="term" value="C:endoplasmic reticulum membrane"/>
    <property type="evidence" value="ECO:0007669"/>
    <property type="project" value="UniProtKB-SubCell"/>
</dbReference>
<dbReference type="AlphaFoldDB" id="A0A8H8CGZ1"/>
<protein>
    <recommendedName>
        <fullName evidence="5">Protein-S-isoprenylcysteine O-methyltransferase</fullName>
        <ecNumber evidence="5">2.1.1.100</ecNumber>
    </recommendedName>
</protein>
<dbReference type="EMBL" id="JAFIQS010000009">
    <property type="protein sequence ID" value="KAG5165932.1"/>
    <property type="molecule type" value="Genomic_DNA"/>
</dbReference>
<evidence type="ECO:0000256" key="1">
    <source>
        <dbReference type="ARBA" id="ARBA00004141"/>
    </source>
</evidence>
<proteinExistence type="inferred from homology"/>
<evidence type="ECO:0000256" key="5">
    <source>
        <dbReference type="RuleBase" id="RU362022"/>
    </source>
</evidence>
<comment type="subcellular location">
    <subcellularLocation>
        <location evidence="5">Endoplasmic reticulum membrane</location>
        <topology evidence="5">Multi-pass membrane protein</topology>
    </subcellularLocation>
    <subcellularLocation>
        <location evidence="1">Membrane</location>
        <topology evidence="1">Multi-pass membrane protein</topology>
    </subcellularLocation>
</comment>
<keyword evidence="5" id="KW-0808">Transferase</keyword>
<accession>A0A8H8CGZ1</accession>
<feature type="transmembrane region" description="Helical" evidence="5">
    <location>
        <begin position="136"/>
        <end position="154"/>
    </location>
</feature>
<keyword evidence="3 5" id="KW-1133">Transmembrane helix</keyword>
<dbReference type="GO" id="GO:0004671">
    <property type="term" value="F:protein C-terminal S-isoprenylcysteine carboxyl O-methyltransferase activity"/>
    <property type="evidence" value="ECO:0007669"/>
    <property type="project" value="UniProtKB-EC"/>
</dbReference>
<dbReference type="PANTHER" id="PTHR12714:SF9">
    <property type="entry name" value="PROTEIN-S-ISOPRENYLCYSTEINE O-METHYLTRANSFERASE"/>
    <property type="match status" value="1"/>
</dbReference>
<evidence type="ECO:0000313" key="6">
    <source>
        <dbReference type="EMBL" id="KAG5165932.1"/>
    </source>
</evidence>
<evidence type="ECO:0000256" key="2">
    <source>
        <dbReference type="ARBA" id="ARBA00022692"/>
    </source>
</evidence>
<feature type="transmembrane region" description="Helical" evidence="5">
    <location>
        <begin position="47"/>
        <end position="65"/>
    </location>
</feature>
<keyword evidence="5" id="KW-0489">Methyltransferase</keyword>
<comment type="caution">
    <text evidence="5">Lacks conserved residue(s) required for the propagation of feature annotation.</text>
</comment>
<evidence type="ECO:0000256" key="3">
    <source>
        <dbReference type="ARBA" id="ARBA00022989"/>
    </source>
</evidence>
<reference evidence="6" key="1">
    <citation type="submission" date="2021-02" db="EMBL/GenBank/DDBJ databases">
        <title>Psilocybe cubensis genome.</title>
        <authorList>
            <person name="Mckernan K.J."/>
            <person name="Crawford S."/>
            <person name="Trippe A."/>
            <person name="Kane L.T."/>
            <person name="Mclaughlin S."/>
        </authorList>
    </citation>
    <scope>NUCLEOTIDE SEQUENCE [LARGE SCALE GENOMIC DNA]</scope>
    <source>
        <strain evidence="6">MGC-MH-2018</strain>
    </source>
</reference>
<dbReference type="EC" id="2.1.1.100" evidence="5"/>
<organism evidence="6">
    <name type="scientific">Psilocybe cubensis</name>
    <name type="common">Psychedelic mushroom</name>
    <name type="synonym">Stropharia cubensis</name>
    <dbReference type="NCBI Taxonomy" id="181762"/>
    <lineage>
        <taxon>Eukaryota</taxon>
        <taxon>Fungi</taxon>
        <taxon>Dikarya</taxon>
        <taxon>Basidiomycota</taxon>
        <taxon>Agaricomycotina</taxon>
        <taxon>Agaricomycetes</taxon>
        <taxon>Agaricomycetidae</taxon>
        <taxon>Agaricales</taxon>
        <taxon>Agaricineae</taxon>
        <taxon>Strophariaceae</taxon>
        <taxon>Psilocybe</taxon>
    </lineage>
</organism>
<keyword evidence="5" id="KW-0949">S-adenosyl-L-methionine</keyword>
<feature type="transmembrane region" description="Helical" evidence="5">
    <location>
        <begin position="103"/>
        <end position="124"/>
    </location>
</feature>
<keyword evidence="4 5" id="KW-0472">Membrane</keyword>
<keyword evidence="5" id="KW-0256">Endoplasmic reticulum</keyword>
<sequence length="188" mass="21659">MIDPGVEVGYWTHALIEVAIILGAHWCPEWGRCKQIVEYLLPHGQVFLSPATVVAAVLGATAGAIRYQSFRELGRHFTYHITIMKDHKLITTGPYALVRHPGYMGWTFLYPAMAIYYMAPGSWFRETGMYARKEGWLLILPMFIASVALMELAVRRSNAEDELLKKEFGKEWERWADRVRYKFVPGLY</sequence>
<comment type="similarity">
    <text evidence="5">Belongs to the class VI-like SAM-binding methyltransferase superfamily. Isoprenylcysteine carboxyl methyltransferase family.</text>
</comment>